<dbReference type="OrthoDB" id="102511at2759"/>
<keyword evidence="4" id="KW-0653">Protein transport</keyword>
<evidence type="ECO:0000256" key="9">
    <source>
        <dbReference type="SAM" id="MobiDB-lite"/>
    </source>
</evidence>
<keyword evidence="3" id="KW-0509">mRNA transport</keyword>
<feature type="region of interest" description="Disordered" evidence="9">
    <location>
        <begin position="1760"/>
        <end position="1787"/>
    </location>
</feature>
<dbReference type="GO" id="GO:0051028">
    <property type="term" value="P:mRNA transport"/>
    <property type="evidence" value="ECO:0007669"/>
    <property type="project" value="UniProtKB-KW"/>
</dbReference>
<evidence type="ECO:0000313" key="12">
    <source>
        <dbReference type="Proteomes" id="UP000279236"/>
    </source>
</evidence>
<dbReference type="GO" id="GO:0017056">
    <property type="term" value="F:structural constituent of nuclear pore"/>
    <property type="evidence" value="ECO:0007669"/>
    <property type="project" value="InterPro"/>
</dbReference>
<evidence type="ECO:0000256" key="3">
    <source>
        <dbReference type="ARBA" id="ARBA00022816"/>
    </source>
</evidence>
<evidence type="ECO:0000256" key="7">
    <source>
        <dbReference type="ARBA" id="ARBA00023242"/>
    </source>
</evidence>
<evidence type="ECO:0000256" key="6">
    <source>
        <dbReference type="ARBA" id="ARBA00023132"/>
    </source>
</evidence>
<keyword evidence="2" id="KW-0813">Transport</keyword>
<keyword evidence="5" id="KW-0811">Translocation</keyword>
<reference evidence="11 12" key="1">
    <citation type="submission" date="2018-11" db="EMBL/GenBank/DDBJ databases">
        <title>Genome sequence of Apiotrichum porosum DSM 27194.</title>
        <authorList>
            <person name="Aliyu H."/>
            <person name="Gorte O."/>
            <person name="Ochsenreither K."/>
        </authorList>
    </citation>
    <scope>NUCLEOTIDE SEQUENCE [LARGE SCALE GENOMIC DNA]</scope>
    <source>
        <strain evidence="11 12">DSM 27194</strain>
    </source>
</reference>
<dbReference type="InterPro" id="IPR048883">
    <property type="entry name" value="Nup188_N-subdom_III"/>
</dbReference>
<evidence type="ECO:0000256" key="1">
    <source>
        <dbReference type="ARBA" id="ARBA00004567"/>
    </source>
</evidence>
<name>A0A427Y484_9TREE</name>
<feature type="coiled-coil region" evidence="8">
    <location>
        <begin position="1622"/>
        <end position="1649"/>
    </location>
</feature>
<evidence type="ECO:0000256" key="5">
    <source>
        <dbReference type="ARBA" id="ARBA00023010"/>
    </source>
</evidence>
<accession>A0A427Y484</accession>
<evidence type="ECO:0000256" key="4">
    <source>
        <dbReference type="ARBA" id="ARBA00022927"/>
    </source>
</evidence>
<comment type="subcellular location">
    <subcellularLocation>
        <location evidence="1">Nucleus</location>
        <location evidence="1">Nuclear pore complex</location>
    </subcellularLocation>
</comment>
<keyword evidence="12" id="KW-1185">Reference proteome</keyword>
<dbReference type="PANTHER" id="PTHR31431">
    <property type="entry name" value="NUCLEOPORIN NUP188 HOMOLOG"/>
    <property type="match status" value="1"/>
</dbReference>
<keyword evidence="6" id="KW-0906">Nuclear pore complex</keyword>
<gene>
    <name evidence="11" type="ORF">EHS24_004085</name>
</gene>
<dbReference type="Pfam" id="PF21093">
    <property type="entry name" value="Nup188_N-subdom_III"/>
    <property type="match status" value="1"/>
</dbReference>
<feature type="domain" description="Nucleoporin Nup188 N-terminal subdomain III" evidence="10">
    <location>
        <begin position="705"/>
        <end position="980"/>
    </location>
</feature>
<dbReference type="EMBL" id="RSCE01000002">
    <property type="protein sequence ID" value="RSH85900.1"/>
    <property type="molecule type" value="Genomic_DNA"/>
</dbReference>
<keyword evidence="8" id="KW-0175">Coiled coil</keyword>
<dbReference type="GO" id="GO:0006606">
    <property type="term" value="P:protein import into nucleus"/>
    <property type="evidence" value="ECO:0007669"/>
    <property type="project" value="TreeGrafter"/>
</dbReference>
<dbReference type="GO" id="GO:0006405">
    <property type="term" value="P:RNA export from nucleus"/>
    <property type="evidence" value="ECO:0007669"/>
    <property type="project" value="TreeGrafter"/>
</dbReference>
<organism evidence="11 12">
    <name type="scientific">Apiotrichum porosum</name>
    <dbReference type="NCBI Taxonomy" id="105984"/>
    <lineage>
        <taxon>Eukaryota</taxon>
        <taxon>Fungi</taxon>
        <taxon>Dikarya</taxon>
        <taxon>Basidiomycota</taxon>
        <taxon>Agaricomycotina</taxon>
        <taxon>Tremellomycetes</taxon>
        <taxon>Trichosporonales</taxon>
        <taxon>Trichosporonaceae</taxon>
        <taxon>Apiotrichum</taxon>
    </lineage>
</organism>
<comment type="caution">
    <text evidence="11">The sequence shown here is derived from an EMBL/GenBank/DDBJ whole genome shotgun (WGS) entry which is preliminary data.</text>
</comment>
<dbReference type="Gene3D" id="1.25.10.70">
    <property type="match status" value="1"/>
</dbReference>
<dbReference type="PANTHER" id="PTHR31431:SF1">
    <property type="entry name" value="NUCLEOPORIN NUP188"/>
    <property type="match status" value="1"/>
</dbReference>
<dbReference type="Proteomes" id="UP000279236">
    <property type="component" value="Unassembled WGS sequence"/>
</dbReference>
<dbReference type="STRING" id="105984.A0A427Y484"/>
<dbReference type="GeneID" id="39588628"/>
<dbReference type="GO" id="GO:0044611">
    <property type="term" value="C:nuclear pore inner ring"/>
    <property type="evidence" value="ECO:0007669"/>
    <property type="project" value="TreeGrafter"/>
</dbReference>
<evidence type="ECO:0000256" key="8">
    <source>
        <dbReference type="SAM" id="Coils"/>
    </source>
</evidence>
<evidence type="ECO:0000256" key="2">
    <source>
        <dbReference type="ARBA" id="ARBA00022448"/>
    </source>
</evidence>
<keyword evidence="7" id="KW-0539">Nucleus</keyword>
<evidence type="ECO:0000259" key="10">
    <source>
        <dbReference type="Pfam" id="PF21093"/>
    </source>
</evidence>
<evidence type="ECO:0000313" key="11">
    <source>
        <dbReference type="EMBL" id="RSH85900.1"/>
    </source>
</evidence>
<dbReference type="RefSeq" id="XP_028478685.1">
    <property type="nucleotide sequence ID" value="XM_028619713.1"/>
</dbReference>
<dbReference type="InterPro" id="IPR044840">
    <property type="entry name" value="Nup188"/>
</dbReference>
<sequence length="1829" mass="198127">MVQPQPKAGTLDADDYLLPFTTLRNTVLRPAAGQVLSRSKVRLLLKYNVERLTKPWEPFKTGSSAGKAASLDKDTTALPGTDAKFDVDDVSRSIAKKLATETGLSELDAFVMWKSYASHSIEDPEPAEGQSVEDALLERLLLWYEEELLAVPQIVMALFVPASQPTGWEDVAAELRPEILGDQATFIENLFRAFSGLAQKNVSSSNAARALYWSTLQLRQQETLLDLLFLILYQFTTRPAAVSEGLVKGAVLSTFGTAQANREIWENDNECQRVQSRIRDLVLVIAVEALCLAQIVSPEGDQGDKFGATLLHSRDRIHAVHQFIMEQSEDLDGPEAHDMVFPAWPMPILCLAWAIALRSLPANLQPPSGDSFTLDTTNMDADEPVVYLGAASRALRLSSGLFPWLEVVLEGPLFEASKDALSGDLAVDMAALRRSPLKDLLIGLSELIFIDNVVDRTGLYRSWELLFGGGASEASQSLSNNYWRVDFVYDDRRAILDYSHFPREPTSLPRILSALTGVSSDDELDMSLVDNAVPDVFDYFTDLPFVTFVAPPGSFMAAGRDEHGKPTVEAAVDFELPGGVVIPRRTRGTVLSDEDDDLTIVSWRFRQPAWPLLIEILRGAAGFTPGKSTNQGVRRLSLVDLGVQGDLAQILSAGLKLIRCVLRSPDVATRLVTEIPSPGDRFPGHSLLELALSVASDRADPVAAKHAIDILQSLLLTGTPEIWTAFRASGVFDSHSRRQGSVASLIQSDARSGEHGLTVALLRLVRSIASANAGDAHVVRTAMKLIFTEVWSQFSGWRYRDVSKRYEIGGLLLNIFDIVLRHPLGEDAKSPSPAAAYLIEVFITGASPLTYKPIVDVFTQALPLAGKLIGSRRWTDAEIVVNTFDQSASYLATLVRIAPSLKVATTALPYSVFGSTIVLNNGDKVQLVDTLFDRVFEPTLRAASLRLVIRLIKVYLETSALDAARPSLAGMLRKADETCLNLANLALNAGYNDIKPDAWALLNIIVTTQPGCAAFCVGVPKDGKVTGGLQMATEEVAQWKTLICEEPRALAAVLGYCQAVLNSPSASRGVAALRSDNDFWTAVYDISAKNVPLPSSLSENIATDVQDYSYTVQAKANGTALLAAELAHVIEADGPETKAQSLALSLFRNGSTLQDVAVGAAHSSCDPELHAAEDETLKSNGVQMACMRTICLPNERDYGVQYLYDGVPIIFNDPERQAAVTRSIAILNLNWSQLDADITLTKAWRLFAEVASTWTVGDGMATKSALRAAGAVASLLATEDRGGDVMLAIQTERLGILATLLETALDPEIEVADTEAIKELANNMRKIVESTLFSPILSLRHLELPPIHRPVLRMLLLLSQAKTGKAEDDVREMLFESAASFALEAADIVLDAIQHGTSASAEEDLALVVALLCEMSRVSTSTSVWLDKLQQVNLIPRSLEVIVRTRPVNNTLPAHFHTILLLHLAIASNSYSAEKLAVSGVLPAYSNNVVAVAAEGARIDASDNDDSLHRAWCGMLLVVKALLATLPNTASFARSDVVPFVRVVTPQLLHALAWNGETPISCPALDECELVVDVFYGLATAIAGVPGGVPGLFEDFALPALSLLAATRYTLSHPHRFCGLIVPATEEEQTALEKELETVEAQKEDVNLVDAVKLPTIAKRTETLISITRTTLATLVSFTHAWELLSSDLEPQPEYLLPYNDEHTLTASTDPVGVVNDLYLLLSAMSVKLTADKRGAVSQAIEATALLSLTQLLARRELNPHADTPADGDAMDVDAGSKRRASVSLGTPANRAASVGRELEADLRGMLSDSSWSQLLEVLRGVAVSNFAE</sequence>
<protein>
    <recommendedName>
        <fullName evidence="10">Nucleoporin Nup188 N-terminal subdomain III domain-containing protein</fullName>
    </recommendedName>
</protein>
<proteinExistence type="predicted"/>